<dbReference type="AlphaFoldDB" id="A0A914XGT8"/>
<feature type="region of interest" description="Disordered" evidence="1">
    <location>
        <begin position="1"/>
        <end position="108"/>
    </location>
</feature>
<evidence type="ECO:0000313" key="2">
    <source>
        <dbReference type="Proteomes" id="UP000887566"/>
    </source>
</evidence>
<dbReference type="Proteomes" id="UP000887566">
    <property type="component" value="Unplaced"/>
</dbReference>
<feature type="compositionally biased region" description="Basic residues" evidence="1">
    <location>
        <begin position="18"/>
        <end position="38"/>
    </location>
</feature>
<name>A0A914XGT8_9BILA</name>
<evidence type="ECO:0000256" key="1">
    <source>
        <dbReference type="SAM" id="MobiDB-lite"/>
    </source>
</evidence>
<evidence type="ECO:0000313" key="3">
    <source>
        <dbReference type="WBParaSite" id="PSAMB.scaffold79size86887.g1430.t1"/>
    </source>
</evidence>
<accession>A0A914XGT8</accession>
<organism evidence="2 3">
    <name type="scientific">Plectus sambesii</name>
    <dbReference type="NCBI Taxonomy" id="2011161"/>
    <lineage>
        <taxon>Eukaryota</taxon>
        <taxon>Metazoa</taxon>
        <taxon>Ecdysozoa</taxon>
        <taxon>Nematoda</taxon>
        <taxon>Chromadorea</taxon>
        <taxon>Plectida</taxon>
        <taxon>Plectina</taxon>
        <taxon>Plectoidea</taxon>
        <taxon>Plectidae</taxon>
        <taxon>Plectus</taxon>
    </lineage>
</organism>
<dbReference type="WBParaSite" id="PSAMB.scaffold79size86887.g1430.t1">
    <property type="protein sequence ID" value="PSAMB.scaffold79size86887.g1430.t1"/>
    <property type="gene ID" value="PSAMB.scaffold79size86887.g1430"/>
</dbReference>
<reference evidence="3" key="1">
    <citation type="submission" date="2022-11" db="UniProtKB">
        <authorList>
            <consortium name="WormBaseParasite"/>
        </authorList>
    </citation>
    <scope>IDENTIFICATION</scope>
</reference>
<keyword evidence="2" id="KW-1185">Reference proteome</keyword>
<feature type="compositionally biased region" description="Basic and acidic residues" evidence="1">
    <location>
        <begin position="44"/>
        <end position="73"/>
    </location>
</feature>
<feature type="compositionally biased region" description="Basic and acidic residues" evidence="1">
    <location>
        <begin position="87"/>
        <end position="98"/>
    </location>
</feature>
<proteinExistence type="predicted"/>
<protein>
    <submittedName>
        <fullName evidence="3">Uncharacterized protein</fullName>
    </submittedName>
</protein>
<sequence>MKAGEQLSSADDVALTSGRRRPGAAKRSHEKCSPRRSRAAWQSGERKKDNAGAEKGPDSVRESGKGARGHSDEISDDAVEQPYRVRQPTEEAYCREEGPSFEDPDSGSCGEAGKMLGNFFYAYASQQPCAD</sequence>